<evidence type="ECO:0000313" key="2">
    <source>
        <dbReference type="EMBL" id="KAA2211447.1"/>
    </source>
</evidence>
<feature type="region of interest" description="Disordered" evidence="1">
    <location>
        <begin position="65"/>
        <end position="86"/>
    </location>
</feature>
<evidence type="ECO:0000256" key="1">
    <source>
        <dbReference type="SAM" id="MobiDB-lite"/>
    </source>
</evidence>
<proteinExistence type="predicted"/>
<organism evidence="2 3">
    <name type="scientific">Teichococcus oryzae</name>
    <dbReference type="NCBI Taxonomy" id="1608942"/>
    <lineage>
        <taxon>Bacteria</taxon>
        <taxon>Pseudomonadati</taxon>
        <taxon>Pseudomonadota</taxon>
        <taxon>Alphaproteobacteria</taxon>
        <taxon>Acetobacterales</taxon>
        <taxon>Roseomonadaceae</taxon>
        <taxon>Roseomonas</taxon>
    </lineage>
</organism>
<dbReference type="Proteomes" id="UP000322110">
    <property type="component" value="Unassembled WGS sequence"/>
</dbReference>
<evidence type="ECO:0000313" key="3">
    <source>
        <dbReference type="Proteomes" id="UP000322110"/>
    </source>
</evidence>
<keyword evidence="3" id="KW-1185">Reference proteome</keyword>
<gene>
    <name evidence="2" type="ORF">F0Q34_19955</name>
</gene>
<sequence>MTKSETLISKKRGPKPKGGVALMVRMLPGQVAALDAWIAAQAGPKMSRPEAIRRLVDLGQTLPKRPFDGDGAEPQEWPGLLDPQEPEVPDLTALMHALLPVSKQGRRPSNAVAPPDLSTENSQFRIKLSADSLRFLAAEAQFPLRIIDEKELTAEAKCLSTTLEVALLWLRENSPPLLKKDVVEWQAALTRWIAEGTTLLGGRLESRSATRALSVGPTAAVATLLSNSWPVETRAEGKQLPHAQRRLALLDDLKKAGALTSFAEELSTTLSSTELGETDDQEPSGPSEYSVTQALLAIALPTLSALQILATEMEARTHSLQRRTRKIDRWGLLRRLSYHYEHQFGRPYSTSRIFQDAKNAGEPTGPAIRWTRALFKVAAEECRPRGKIIPELKDLIDWSSKPYWGPEVILPVEEWERARSQR</sequence>
<comment type="caution">
    <text evidence="2">The sequence shown here is derived from an EMBL/GenBank/DDBJ whole genome shotgun (WGS) entry which is preliminary data.</text>
</comment>
<dbReference type="EMBL" id="VUKA01000026">
    <property type="protein sequence ID" value="KAA2211447.1"/>
    <property type="molecule type" value="Genomic_DNA"/>
</dbReference>
<name>A0A5B2TA04_9PROT</name>
<protein>
    <submittedName>
        <fullName evidence="2">Uncharacterized protein</fullName>
    </submittedName>
</protein>
<accession>A0A5B2TA04</accession>
<dbReference type="OrthoDB" id="7376627at2"/>
<dbReference type="AlphaFoldDB" id="A0A5B2TA04"/>
<reference evidence="2 3" key="1">
    <citation type="journal article" date="2015" name="Int. J. Syst. Evol. Microbiol.">
        <title>Roseomonas oryzae sp. nov., isolated from paddy rhizosphere soil.</title>
        <authorList>
            <person name="Ramaprasad E.V."/>
            <person name="Sasikala Ch."/>
            <person name="Ramana Ch.V."/>
        </authorList>
    </citation>
    <scope>NUCLEOTIDE SEQUENCE [LARGE SCALE GENOMIC DNA]</scope>
    <source>
        <strain evidence="2 3">KCTC 42542</strain>
    </source>
</reference>